<dbReference type="OrthoDB" id="266138at2759"/>
<dbReference type="InterPro" id="IPR003591">
    <property type="entry name" value="Leu-rich_rpt_typical-subtyp"/>
</dbReference>
<feature type="region of interest" description="Disordered" evidence="3">
    <location>
        <begin position="575"/>
        <end position="609"/>
    </location>
</feature>
<comment type="caution">
    <text evidence="4">The sequence shown here is derived from an EMBL/GenBank/DDBJ whole genome shotgun (WGS) entry which is preliminary data.</text>
</comment>
<feature type="compositionally biased region" description="Polar residues" evidence="3">
    <location>
        <begin position="245"/>
        <end position="265"/>
    </location>
</feature>
<accession>A0A0N1PBI0</accession>
<dbReference type="VEuPathDB" id="TriTrypDB:Lsey_0350_0040"/>
<feature type="region of interest" description="Disordered" evidence="3">
    <location>
        <begin position="241"/>
        <end position="289"/>
    </location>
</feature>
<gene>
    <name evidence="4" type="ORF">ABL78_7357</name>
</gene>
<dbReference type="Proteomes" id="UP000038009">
    <property type="component" value="Unassembled WGS sequence"/>
</dbReference>
<dbReference type="PANTHER" id="PTHR15454">
    <property type="entry name" value="NISCHARIN RELATED"/>
    <property type="match status" value="1"/>
</dbReference>
<dbReference type="EMBL" id="LJSK01000350">
    <property type="protein sequence ID" value="KPI83604.1"/>
    <property type="molecule type" value="Genomic_DNA"/>
</dbReference>
<dbReference type="SMART" id="SM00365">
    <property type="entry name" value="LRR_SD22"/>
    <property type="match status" value="4"/>
</dbReference>
<dbReference type="SMART" id="SM00369">
    <property type="entry name" value="LRR_TYP"/>
    <property type="match status" value="4"/>
</dbReference>
<dbReference type="Gene3D" id="3.80.10.10">
    <property type="entry name" value="Ribonuclease Inhibitor"/>
    <property type="match status" value="2"/>
</dbReference>
<evidence type="ECO:0000256" key="1">
    <source>
        <dbReference type="ARBA" id="ARBA00022614"/>
    </source>
</evidence>
<keyword evidence="5" id="KW-1185">Reference proteome</keyword>
<dbReference type="InterPro" id="IPR001611">
    <property type="entry name" value="Leu-rich_rpt"/>
</dbReference>
<dbReference type="SUPFAM" id="SSF52058">
    <property type="entry name" value="L domain-like"/>
    <property type="match status" value="1"/>
</dbReference>
<reference evidence="4 5" key="1">
    <citation type="journal article" date="2015" name="PLoS Pathog.">
        <title>Leptomonas seymouri: Adaptations to the Dixenous Life Cycle Analyzed by Genome Sequencing, Transcriptome Profiling and Co-infection with Leishmania donovani.</title>
        <authorList>
            <person name="Kraeva N."/>
            <person name="Butenko A."/>
            <person name="Hlavacova J."/>
            <person name="Kostygov A."/>
            <person name="Myskova J."/>
            <person name="Grybchuk D."/>
            <person name="Lestinova T."/>
            <person name="Votypka J."/>
            <person name="Volf P."/>
            <person name="Opperdoes F."/>
            <person name="Flegontov P."/>
            <person name="Lukes J."/>
            <person name="Yurchenko V."/>
        </authorList>
    </citation>
    <scope>NUCLEOTIDE SEQUENCE [LARGE SCALE GENOMIC DNA]</scope>
    <source>
        <strain evidence="4 5">ATCC 30220</strain>
    </source>
</reference>
<evidence type="ECO:0000313" key="5">
    <source>
        <dbReference type="Proteomes" id="UP000038009"/>
    </source>
</evidence>
<dbReference type="GO" id="GO:0005737">
    <property type="term" value="C:cytoplasm"/>
    <property type="evidence" value="ECO:0007669"/>
    <property type="project" value="TreeGrafter"/>
</dbReference>
<evidence type="ECO:0000313" key="4">
    <source>
        <dbReference type="EMBL" id="KPI83604.1"/>
    </source>
</evidence>
<feature type="compositionally biased region" description="Polar residues" evidence="3">
    <location>
        <begin position="380"/>
        <end position="391"/>
    </location>
</feature>
<organism evidence="4 5">
    <name type="scientific">Leptomonas seymouri</name>
    <dbReference type="NCBI Taxonomy" id="5684"/>
    <lineage>
        <taxon>Eukaryota</taxon>
        <taxon>Discoba</taxon>
        <taxon>Euglenozoa</taxon>
        <taxon>Kinetoplastea</taxon>
        <taxon>Metakinetoplastina</taxon>
        <taxon>Trypanosomatida</taxon>
        <taxon>Trypanosomatidae</taxon>
        <taxon>Leishmaniinae</taxon>
        <taxon>Leptomonas</taxon>
    </lineage>
</organism>
<evidence type="ECO:0000256" key="3">
    <source>
        <dbReference type="SAM" id="MobiDB-lite"/>
    </source>
</evidence>
<evidence type="ECO:0000256" key="2">
    <source>
        <dbReference type="ARBA" id="ARBA00022737"/>
    </source>
</evidence>
<dbReference type="PROSITE" id="PS51450">
    <property type="entry name" value="LRR"/>
    <property type="match status" value="4"/>
</dbReference>
<feature type="region of interest" description="Disordered" evidence="3">
    <location>
        <begin position="195"/>
        <end position="227"/>
    </location>
</feature>
<dbReference type="InterPro" id="IPR032675">
    <property type="entry name" value="LRR_dom_sf"/>
</dbReference>
<evidence type="ECO:0008006" key="6">
    <source>
        <dbReference type="Google" id="ProtNLM"/>
    </source>
</evidence>
<dbReference type="PANTHER" id="PTHR15454:SF56">
    <property type="entry name" value="PROTEIN PHOSPHATASE 1 REGULATORY SUBUNIT 7-RELATED"/>
    <property type="match status" value="1"/>
</dbReference>
<dbReference type="OMA" id="PHEHRLT"/>
<keyword evidence="2" id="KW-0677">Repeat</keyword>
<feature type="compositionally biased region" description="Basic and acidic residues" evidence="3">
    <location>
        <begin position="407"/>
        <end position="431"/>
    </location>
</feature>
<dbReference type="AlphaFoldDB" id="A0A0N1PBI0"/>
<keyword evidence="1" id="KW-0433">Leucine-rich repeat</keyword>
<name>A0A0N1PBI0_LEPSE</name>
<feature type="region of interest" description="Disordered" evidence="3">
    <location>
        <begin position="336"/>
        <end position="431"/>
    </location>
</feature>
<protein>
    <recommendedName>
        <fullName evidence="6">Leucine-rich repeat protein</fullName>
    </recommendedName>
</protein>
<proteinExistence type="predicted"/>
<sequence>MQVDLRRRGLQSFHPAEFANAGEHLQLLLQVRQLDLSFNSLYTIRGLEGLTHLTVLNISNNGLRSLGGGLPLTLQELDASHNCLRTLENAALLPLQFLTSLNVSFNELEDLRGVPNVTAQLSYLDARSNRLSSLQGIEHCTQLRTLHAEANLLRGVTDVASLQCLPHLTAVFIAGNPLLLRKRLLHQLRLLLPPSVDQDDLPTTAPPSSVRSSTAPPPSVPDTSSVCSLENSALVPYTDAREGEGTQQVSLHASQLSSGPVSAHQSGPLLAPPDHHNTHRTTPPRTPAVTLSVKPAVSPVIATASRPPAHTAWATTRNAFSLTSTVTAASGGGLTTVVGGNNDSPTCPRRALPHEHRLGDSPASAISASPERFAGPPSMLATTAEANSSRLMHSAPPPGSSTASLLKLDKPQQQDRRSISSEKTRKGLSREELEERLVCVTAERDAYRRETIALRKEVADLQHRLAAREEEEYRKETAQQRQQHYSSSDLMPSAFSDPHSATLNSIPSPIPSRSTLSIDASQLKDAPFANMQQRQDHAAAATRPSPRILAVELSGHSSSAASEVGERAVDTLKRLDKADRTSNTHAIPPAPPPPSSYSQQRKTAALANANDRRAIAALFMAKLQNTSSK</sequence>